<dbReference type="PANTHER" id="PTHR30118:SF7">
    <property type="entry name" value="TRANSCRIPTIONAL REGULATOR LYSR FAMILY"/>
    <property type="match status" value="1"/>
</dbReference>
<dbReference type="InterPro" id="IPR050389">
    <property type="entry name" value="LysR-type_TF"/>
</dbReference>
<dbReference type="InterPro" id="IPR005119">
    <property type="entry name" value="LysR_subst-bd"/>
</dbReference>
<evidence type="ECO:0000313" key="6">
    <source>
        <dbReference type="EMBL" id="RSD31803.1"/>
    </source>
</evidence>
<name>A0A3R9EHP2_9VIBR</name>
<dbReference type="PROSITE" id="PS50931">
    <property type="entry name" value="HTH_LYSR"/>
    <property type="match status" value="1"/>
</dbReference>
<protein>
    <submittedName>
        <fullName evidence="6">LysR family transcriptional regulator</fullName>
    </submittedName>
</protein>
<dbReference type="InterPro" id="IPR037402">
    <property type="entry name" value="YidZ_PBP2"/>
</dbReference>
<dbReference type="GO" id="GO:0003700">
    <property type="term" value="F:DNA-binding transcription factor activity"/>
    <property type="evidence" value="ECO:0007669"/>
    <property type="project" value="InterPro"/>
</dbReference>
<accession>A0A3R9EHP2</accession>
<comment type="similarity">
    <text evidence="1">Belongs to the LysR transcriptional regulatory family.</text>
</comment>
<keyword evidence="2" id="KW-0805">Transcription regulation</keyword>
<keyword evidence="4" id="KW-0804">Transcription</keyword>
<dbReference type="CDD" id="cd08417">
    <property type="entry name" value="PBP2_Nitroaromatics_like"/>
    <property type="match status" value="1"/>
</dbReference>
<evidence type="ECO:0000256" key="3">
    <source>
        <dbReference type="ARBA" id="ARBA00023125"/>
    </source>
</evidence>
<evidence type="ECO:0000256" key="2">
    <source>
        <dbReference type="ARBA" id="ARBA00023015"/>
    </source>
</evidence>
<dbReference type="OrthoDB" id="8557381at2"/>
<feature type="domain" description="HTH lysR-type" evidence="5">
    <location>
        <begin position="6"/>
        <end position="63"/>
    </location>
</feature>
<dbReference type="Pfam" id="PF00126">
    <property type="entry name" value="HTH_1"/>
    <property type="match status" value="1"/>
</dbReference>
<dbReference type="Proteomes" id="UP000269041">
    <property type="component" value="Unassembled WGS sequence"/>
</dbReference>
<evidence type="ECO:0000256" key="4">
    <source>
        <dbReference type="ARBA" id="ARBA00023163"/>
    </source>
</evidence>
<dbReference type="GO" id="GO:0003677">
    <property type="term" value="F:DNA binding"/>
    <property type="evidence" value="ECO:0007669"/>
    <property type="project" value="UniProtKB-KW"/>
</dbReference>
<dbReference type="InterPro" id="IPR036390">
    <property type="entry name" value="WH_DNA-bd_sf"/>
</dbReference>
<dbReference type="EMBL" id="RSFA01000022">
    <property type="protein sequence ID" value="RSD31803.1"/>
    <property type="molecule type" value="Genomic_DNA"/>
</dbReference>
<evidence type="ECO:0000256" key="1">
    <source>
        <dbReference type="ARBA" id="ARBA00009437"/>
    </source>
</evidence>
<reference evidence="6 7" key="1">
    <citation type="submission" date="2018-12" db="EMBL/GenBank/DDBJ databases">
        <title>Genomic taxonomy of the Vibrionaceae family.</title>
        <authorList>
            <person name="Gomez-Gil B."/>
            <person name="Enciso-Ibarra K."/>
        </authorList>
    </citation>
    <scope>NUCLEOTIDE SEQUENCE [LARGE SCALE GENOMIC DNA]</scope>
    <source>
        <strain evidence="6 7">CAIM 594</strain>
    </source>
</reference>
<dbReference type="AlphaFoldDB" id="A0A3R9EHP2"/>
<dbReference type="RefSeq" id="WP_125320483.1">
    <property type="nucleotide sequence ID" value="NZ_AP024890.1"/>
</dbReference>
<dbReference type="InterPro" id="IPR000847">
    <property type="entry name" value="LysR_HTH_N"/>
</dbReference>
<keyword evidence="3" id="KW-0238">DNA-binding</keyword>
<dbReference type="SUPFAM" id="SSF53850">
    <property type="entry name" value="Periplasmic binding protein-like II"/>
    <property type="match status" value="1"/>
</dbReference>
<comment type="caution">
    <text evidence="6">The sequence shown here is derived from an EMBL/GenBank/DDBJ whole genome shotgun (WGS) entry which is preliminary data.</text>
</comment>
<organism evidence="6 7">
    <name type="scientific">Vibrio pectenicida</name>
    <dbReference type="NCBI Taxonomy" id="62763"/>
    <lineage>
        <taxon>Bacteria</taxon>
        <taxon>Pseudomonadati</taxon>
        <taxon>Pseudomonadota</taxon>
        <taxon>Gammaproteobacteria</taxon>
        <taxon>Vibrionales</taxon>
        <taxon>Vibrionaceae</taxon>
        <taxon>Vibrio</taxon>
    </lineage>
</organism>
<proteinExistence type="inferred from homology"/>
<dbReference type="Gene3D" id="1.10.10.10">
    <property type="entry name" value="Winged helix-like DNA-binding domain superfamily/Winged helix DNA-binding domain"/>
    <property type="match status" value="1"/>
</dbReference>
<sequence length="307" mass="35013">MSLNHINLNLLRSLQVLLQECHVSRAALRLNITQSAMSRQLAQLRELCGDPLLVREGNSLVPTPRAIGMQEQLSCLLDEFEQLLRDKPFEPKTWQQEFVFSSSDYVAQYIMPSVVSELAKQAPNVNLSYRLWQPDYMQVFGETGIHLASTMQPHQPTNITSIKIGEDKSVCLMRCEHPMSKQKKLSVDDLISYSHVKVTGGGDKDSMTDDALESLGVNRRIALRIPFFSSAINALVVSDYLMIVPEHIALNLARVHDLIYFPLPFDLEPHLYWLMWHPKYDQDKAHLWMRDLILNSISTSSYSIAMS</sequence>
<evidence type="ECO:0000259" key="5">
    <source>
        <dbReference type="PROSITE" id="PS50931"/>
    </source>
</evidence>
<dbReference type="SUPFAM" id="SSF46785">
    <property type="entry name" value="Winged helix' DNA-binding domain"/>
    <property type="match status" value="1"/>
</dbReference>
<dbReference type="Gene3D" id="3.40.190.10">
    <property type="entry name" value="Periplasmic binding protein-like II"/>
    <property type="match status" value="2"/>
</dbReference>
<dbReference type="PANTHER" id="PTHR30118">
    <property type="entry name" value="HTH-TYPE TRANSCRIPTIONAL REGULATOR LEUO-RELATED"/>
    <property type="match status" value="1"/>
</dbReference>
<dbReference type="PRINTS" id="PR00039">
    <property type="entry name" value="HTHLYSR"/>
</dbReference>
<keyword evidence="7" id="KW-1185">Reference proteome</keyword>
<dbReference type="Pfam" id="PF03466">
    <property type="entry name" value="LysR_substrate"/>
    <property type="match status" value="1"/>
</dbReference>
<dbReference type="InterPro" id="IPR036388">
    <property type="entry name" value="WH-like_DNA-bd_sf"/>
</dbReference>
<evidence type="ECO:0000313" key="7">
    <source>
        <dbReference type="Proteomes" id="UP000269041"/>
    </source>
</evidence>
<gene>
    <name evidence="6" type="ORF">EJA03_06775</name>
</gene>